<dbReference type="AlphaFoldDB" id="A0A923SP44"/>
<dbReference type="EMBL" id="JACSZT010000021">
    <property type="protein sequence ID" value="MBC6499760.1"/>
    <property type="molecule type" value="Genomic_DNA"/>
</dbReference>
<keyword evidence="1" id="KW-0175">Coiled coil</keyword>
<sequence>MAFAQAVKASIQLPLLIDDAFVDFDRERRQAMIDMLQEMAGNQAAITADLKAYFVNRLANEWVAKTLDAAIGDRFPQLIHYAGDLLQRLTQGNYTQISQTKTLIKVTRHLGDADLNALATASETVDDTDPSAVTLRLQEEVNEVQQTLARLEAQQQRLMTDTSIETQQQQIADQTRQKLAELRANNRTVDQQVVQKAKLQQRLNELLQVLGVTSVGELLQQRELATRTQAMIQEADLLREQSTDLPAEYGDMTPEMVLNAQPDVRLGHQMAQQLADLMAAQQAMMPQHKVLEEKLAWLGYQLSESD</sequence>
<organism evidence="2 3">
    <name type="scientific">Weissella confusa</name>
    <name type="common">Lactobacillus confusus</name>
    <dbReference type="NCBI Taxonomy" id="1583"/>
    <lineage>
        <taxon>Bacteria</taxon>
        <taxon>Bacillati</taxon>
        <taxon>Bacillota</taxon>
        <taxon>Bacilli</taxon>
        <taxon>Lactobacillales</taxon>
        <taxon>Lactobacillaceae</taxon>
        <taxon>Weissella</taxon>
    </lineage>
</organism>
<gene>
    <name evidence="2" type="ORF">H7R52_17700</name>
</gene>
<comment type="caution">
    <text evidence="2">The sequence shown here is derived from an EMBL/GenBank/DDBJ whole genome shotgun (WGS) entry which is preliminary data.</text>
</comment>
<evidence type="ECO:0000313" key="2">
    <source>
        <dbReference type="EMBL" id="MBC6499760.1"/>
    </source>
</evidence>
<proteinExistence type="predicted"/>
<evidence type="ECO:0000256" key="1">
    <source>
        <dbReference type="SAM" id="Coils"/>
    </source>
</evidence>
<evidence type="ECO:0000313" key="3">
    <source>
        <dbReference type="Proteomes" id="UP000650485"/>
    </source>
</evidence>
<feature type="coiled-coil region" evidence="1">
    <location>
        <begin position="134"/>
        <end position="209"/>
    </location>
</feature>
<accession>A0A923SP44</accession>
<reference evidence="2" key="1">
    <citation type="submission" date="2020-08" db="EMBL/GenBank/DDBJ databases">
        <title>Complete genome sequence of Weissella confusa strain FS54 provides insights into metabolic potential.</title>
        <authorList>
            <person name="Fhoula I."/>
            <person name="Najjari A."/>
            <person name="Lekired A."/>
            <person name="Bessrour-Aouam N."/>
            <person name="Jaballah S."/>
            <person name="Klibi N."/>
            <person name="Ouzari H.-I."/>
        </authorList>
    </citation>
    <scope>NUCLEOTIDE SEQUENCE</scope>
    <source>
        <strain evidence="2">FS54</strain>
    </source>
</reference>
<name>A0A923SP44_WEICO</name>
<protein>
    <submittedName>
        <fullName evidence="2">Uncharacterized protein</fullName>
    </submittedName>
</protein>
<dbReference type="Proteomes" id="UP000650485">
    <property type="component" value="Unassembled WGS sequence"/>
</dbReference>